<reference evidence="4" key="1">
    <citation type="submission" date="2014-09" db="EMBL/GenBank/DDBJ databases">
        <authorList>
            <person name="Sharma Rahul"/>
            <person name="Thines Marco"/>
        </authorList>
    </citation>
    <scope>NUCLEOTIDE SEQUENCE [LARGE SCALE GENOMIC DNA]</scope>
</reference>
<sequence>MTTARSRPVAFVCVILRYLVNVPHCLTDLLVRMANQVVHNMRCLNSFDQTQMLAHQKNAELLDTTYSDTEAPEEEISDLSSDEDEIQKESSEKEKIPTLVSTAQNQLFDGLQFYLAVSQVREHTVRSVLTLGMTKTLATLKERRHDKSIAVIEQRYPDFTCFPIRTKNAAVQPISKVEQPPLDLLAALQLSPIRATAHTQSCTKVAARSHLAGNEEGRARRPSLSLHGPNISRVA</sequence>
<proteinExistence type="predicted"/>
<dbReference type="OMA" id="RYPDFTC"/>
<feature type="region of interest" description="Disordered" evidence="1">
    <location>
        <begin position="64"/>
        <end position="94"/>
    </location>
</feature>
<name>A0A0P1AX28_PLAHL</name>
<accession>A0A0P1AX28</accession>
<dbReference type="GeneID" id="36398688"/>
<feature type="region of interest" description="Disordered" evidence="1">
    <location>
        <begin position="210"/>
        <end position="235"/>
    </location>
</feature>
<dbReference type="AlphaFoldDB" id="A0A0P1AX28"/>
<feature type="signal peptide" evidence="2">
    <location>
        <begin position="1"/>
        <end position="27"/>
    </location>
</feature>
<evidence type="ECO:0000256" key="2">
    <source>
        <dbReference type="SAM" id="SignalP"/>
    </source>
</evidence>
<organism evidence="3 4">
    <name type="scientific">Plasmopara halstedii</name>
    <name type="common">Downy mildew of sunflower</name>
    <dbReference type="NCBI Taxonomy" id="4781"/>
    <lineage>
        <taxon>Eukaryota</taxon>
        <taxon>Sar</taxon>
        <taxon>Stramenopiles</taxon>
        <taxon>Oomycota</taxon>
        <taxon>Peronosporomycetes</taxon>
        <taxon>Peronosporales</taxon>
        <taxon>Peronosporaceae</taxon>
        <taxon>Plasmopara</taxon>
    </lineage>
</organism>
<keyword evidence="4" id="KW-1185">Reference proteome</keyword>
<dbReference type="RefSeq" id="XP_024583333.1">
    <property type="nucleotide sequence ID" value="XM_024717877.1"/>
</dbReference>
<feature type="chain" id="PRO_5006058996" evidence="2">
    <location>
        <begin position="28"/>
        <end position="235"/>
    </location>
</feature>
<dbReference type="Proteomes" id="UP000054928">
    <property type="component" value="Unassembled WGS sequence"/>
</dbReference>
<evidence type="ECO:0000256" key="1">
    <source>
        <dbReference type="SAM" id="MobiDB-lite"/>
    </source>
</evidence>
<protein>
    <submittedName>
        <fullName evidence="3">Uncharacterized protein</fullName>
    </submittedName>
</protein>
<dbReference type="OrthoDB" id="167256at2759"/>
<evidence type="ECO:0000313" key="4">
    <source>
        <dbReference type="Proteomes" id="UP000054928"/>
    </source>
</evidence>
<feature type="compositionally biased region" description="Acidic residues" evidence="1">
    <location>
        <begin position="70"/>
        <end position="86"/>
    </location>
</feature>
<dbReference type="EMBL" id="CCYD01002371">
    <property type="protein sequence ID" value="CEG46964.1"/>
    <property type="molecule type" value="Genomic_DNA"/>
</dbReference>
<evidence type="ECO:0000313" key="3">
    <source>
        <dbReference type="EMBL" id="CEG46964.1"/>
    </source>
</evidence>
<keyword evidence="2" id="KW-0732">Signal</keyword>